<evidence type="ECO:0000256" key="2">
    <source>
        <dbReference type="ARBA" id="ARBA00023172"/>
    </source>
</evidence>
<dbReference type="AlphaFoldDB" id="A0A502CA30"/>
<evidence type="ECO:0000313" key="5">
    <source>
        <dbReference type="Proteomes" id="UP000318413"/>
    </source>
</evidence>
<reference evidence="4 5" key="1">
    <citation type="journal article" date="2019" name="Environ. Microbiol.">
        <title>Species interactions and distinct microbial communities in high Arctic permafrost affected cryosols are associated with the CH4 and CO2 gas fluxes.</title>
        <authorList>
            <person name="Altshuler I."/>
            <person name="Hamel J."/>
            <person name="Turney S."/>
            <person name="Magnuson E."/>
            <person name="Levesque R."/>
            <person name="Greer C."/>
            <person name="Whyte L.G."/>
        </authorList>
    </citation>
    <scope>NUCLEOTIDE SEQUENCE [LARGE SCALE GENOMIC DNA]</scope>
    <source>
        <strain evidence="4 5">S5.1</strain>
    </source>
</reference>
<gene>
    <name evidence="4" type="ORF">EAH84_12740</name>
</gene>
<dbReference type="EMBL" id="RCZK01000011">
    <property type="protein sequence ID" value="TPG10445.1"/>
    <property type="molecule type" value="Genomic_DNA"/>
</dbReference>
<organism evidence="4 5">
    <name type="scientific">Sphingomonas oligophenolica</name>
    <dbReference type="NCBI Taxonomy" id="301154"/>
    <lineage>
        <taxon>Bacteria</taxon>
        <taxon>Pseudomonadati</taxon>
        <taxon>Pseudomonadota</taxon>
        <taxon>Alphaproteobacteria</taxon>
        <taxon>Sphingomonadales</taxon>
        <taxon>Sphingomonadaceae</taxon>
        <taxon>Sphingomonas</taxon>
    </lineage>
</organism>
<dbReference type="GO" id="GO:0003677">
    <property type="term" value="F:DNA binding"/>
    <property type="evidence" value="ECO:0007669"/>
    <property type="project" value="UniProtKB-KW"/>
</dbReference>
<evidence type="ECO:0000259" key="3">
    <source>
        <dbReference type="Pfam" id="PF13408"/>
    </source>
</evidence>
<evidence type="ECO:0000256" key="1">
    <source>
        <dbReference type="ARBA" id="ARBA00023125"/>
    </source>
</evidence>
<feature type="domain" description="Recombinase zinc beta ribbon" evidence="3">
    <location>
        <begin position="44"/>
        <end position="99"/>
    </location>
</feature>
<comment type="caution">
    <text evidence="4">The sequence shown here is derived from an EMBL/GenBank/DDBJ whole genome shotgun (WGS) entry which is preliminary data.</text>
</comment>
<dbReference type="Pfam" id="PF13408">
    <property type="entry name" value="Zn_ribbon_recom"/>
    <property type="match status" value="1"/>
</dbReference>
<keyword evidence="5" id="KW-1185">Reference proteome</keyword>
<keyword evidence="1" id="KW-0238">DNA-binding</keyword>
<dbReference type="OrthoDB" id="7277848at2"/>
<protein>
    <recommendedName>
        <fullName evidence="3">Recombinase zinc beta ribbon domain-containing protein</fullName>
    </recommendedName>
</protein>
<dbReference type="InterPro" id="IPR025827">
    <property type="entry name" value="Zn_ribbon_recom_dom"/>
</dbReference>
<keyword evidence="2" id="KW-0233">DNA recombination</keyword>
<dbReference type="InterPro" id="IPR050639">
    <property type="entry name" value="SSR_resolvase"/>
</dbReference>
<accession>A0A502CA30</accession>
<dbReference type="PANTHER" id="PTHR30461">
    <property type="entry name" value="DNA-INVERTASE FROM LAMBDOID PROPHAGE"/>
    <property type="match status" value="1"/>
</dbReference>
<dbReference type="GO" id="GO:0000150">
    <property type="term" value="F:DNA strand exchange activity"/>
    <property type="evidence" value="ECO:0007669"/>
    <property type="project" value="TreeGrafter"/>
</dbReference>
<proteinExistence type="predicted"/>
<evidence type="ECO:0000313" key="4">
    <source>
        <dbReference type="EMBL" id="TPG10445.1"/>
    </source>
</evidence>
<dbReference type="Proteomes" id="UP000318413">
    <property type="component" value="Unassembled WGS sequence"/>
</dbReference>
<sequence>MPHLRILSDALWERVKARQEAVARPSADHDGDQPFWAKQRPRYLLTGKVLCGVCGSNYSKNGKYRSACHAATKKGASACTNRLTVRIDELEEQVLTALRDDMMQPDVVEAFVAEYIIERNRLSKQRDSSRDERKAELRDVTAGVDRLKAAILKGVDASLVADELNRMGRRKADLEAELAAGADAVPPALLHPRLAQVYRGKIERLLDAFEAESGRSEAQELIRSLIDAVVMTPVDGVLHAEVRGDLATMLILASETKKAPKADAFEVRQVKMVAGTGFEPVTFRL</sequence>
<dbReference type="PANTHER" id="PTHR30461:SF2">
    <property type="entry name" value="SERINE RECOMBINASE PINE-RELATED"/>
    <property type="match status" value="1"/>
</dbReference>
<name>A0A502CA30_9SPHN</name>